<dbReference type="GO" id="GO:0000155">
    <property type="term" value="F:phosphorelay sensor kinase activity"/>
    <property type="evidence" value="ECO:0007669"/>
    <property type="project" value="InterPro"/>
</dbReference>
<dbReference type="RefSeq" id="WP_159344268.1">
    <property type="nucleotide sequence ID" value="NZ_JBALOT010000028.1"/>
</dbReference>
<feature type="transmembrane region" description="Helical" evidence="9">
    <location>
        <begin position="130"/>
        <end position="148"/>
    </location>
</feature>
<feature type="transmembrane region" description="Helical" evidence="9">
    <location>
        <begin position="16"/>
        <end position="36"/>
    </location>
</feature>
<evidence type="ECO:0000256" key="2">
    <source>
        <dbReference type="ARBA" id="ARBA00012438"/>
    </source>
</evidence>
<dbReference type="EMBL" id="VDEM01000004">
    <property type="protein sequence ID" value="KAF0825427.1"/>
    <property type="molecule type" value="Genomic_DNA"/>
</dbReference>
<dbReference type="Pfam" id="PF20971">
    <property type="entry name" value="MASE12"/>
    <property type="match status" value="1"/>
</dbReference>
<dbReference type="InterPro" id="IPR036097">
    <property type="entry name" value="HisK_dim/P_sf"/>
</dbReference>
<protein>
    <recommendedName>
        <fullName evidence="2">histidine kinase</fullName>
        <ecNumber evidence="2">2.7.13.3</ecNumber>
    </recommendedName>
</protein>
<dbReference type="OrthoDB" id="9815750at2"/>
<evidence type="ECO:0000256" key="1">
    <source>
        <dbReference type="ARBA" id="ARBA00000085"/>
    </source>
</evidence>
<feature type="transmembrane region" description="Helical" evidence="9">
    <location>
        <begin position="108"/>
        <end position="125"/>
    </location>
</feature>
<keyword evidence="3" id="KW-0597">Phosphoprotein</keyword>
<keyword evidence="9" id="KW-0812">Transmembrane</keyword>
<evidence type="ECO:0000259" key="10">
    <source>
        <dbReference type="PROSITE" id="PS50109"/>
    </source>
</evidence>
<keyword evidence="6" id="KW-0418">Kinase</keyword>
<evidence type="ECO:0000256" key="6">
    <source>
        <dbReference type="ARBA" id="ARBA00022777"/>
    </source>
</evidence>
<dbReference type="Gene3D" id="1.10.287.130">
    <property type="match status" value="1"/>
</dbReference>
<dbReference type="PROSITE" id="PS50109">
    <property type="entry name" value="HIS_KIN"/>
    <property type="match status" value="1"/>
</dbReference>
<evidence type="ECO:0000256" key="4">
    <source>
        <dbReference type="ARBA" id="ARBA00022679"/>
    </source>
</evidence>
<evidence type="ECO:0000256" key="7">
    <source>
        <dbReference type="ARBA" id="ARBA00022840"/>
    </source>
</evidence>
<dbReference type="InterPro" id="IPR003661">
    <property type="entry name" value="HisK_dim/P_dom"/>
</dbReference>
<evidence type="ECO:0000313" key="11">
    <source>
        <dbReference type="EMBL" id="KAF0825427.1"/>
    </source>
</evidence>
<evidence type="ECO:0000313" key="12">
    <source>
        <dbReference type="Proteomes" id="UP000465778"/>
    </source>
</evidence>
<evidence type="ECO:0000256" key="9">
    <source>
        <dbReference type="SAM" id="Phobius"/>
    </source>
</evidence>
<dbReference type="Pfam" id="PF00512">
    <property type="entry name" value="HisKA"/>
    <property type="match status" value="1"/>
</dbReference>
<keyword evidence="9" id="KW-0472">Membrane</keyword>
<accession>A0A800NES2</accession>
<keyword evidence="4" id="KW-0808">Transferase</keyword>
<dbReference type="Gene3D" id="3.30.565.10">
    <property type="entry name" value="Histidine kinase-like ATPase, C-terminal domain"/>
    <property type="match status" value="1"/>
</dbReference>
<dbReference type="InterPro" id="IPR003594">
    <property type="entry name" value="HATPase_dom"/>
</dbReference>
<dbReference type="SMART" id="SM00388">
    <property type="entry name" value="HisKA"/>
    <property type="match status" value="1"/>
</dbReference>
<dbReference type="InterPro" id="IPR036890">
    <property type="entry name" value="HATPase_C_sf"/>
</dbReference>
<evidence type="ECO:0000256" key="5">
    <source>
        <dbReference type="ARBA" id="ARBA00022741"/>
    </source>
</evidence>
<keyword evidence="7" id="KW-0067">ATP-binding</keyword>
<dbReference type="CDD" id="cd00082">
    <property type="entry name" value="HisKA"/>
    <property type="match status" value="1"/>
</dbReference>
<dbReference type="SMART" id="SM00387">
    <property type="entry name" value="HATPase_c"/>
    <property type="match status" value="1"/>
</dbReference>
<organism evidence="11 12">
    <name type="scientific">Cytobacillus firmus</name>
    <name type="common">Bacillus firmus</name>
    <dbReference type="NCBI Taxonomy" id="1399"/>
    <lineage>
        <taxon>Bacteria</taxon>
        <taxon>Bacillati</taxon>
        <taxon>Bacillota</taxon>
        <taxon>Bacilli</taxon>
        <taxon>Bacillales</taxon>
        <taxon>Bacillaceae</taxon>
        <taxon>Cytobacillus</taxon>
    </lineage>
</organism>
<evidence type="ECO:0000256" key="8">
    <source>
        <dbReference type="ARBA" id="ARBA00023012"/>
    </source>
</evidence>
<feature type="transmembrane region" description="Helical" evidence="9">
    <location>
        <begin position="56"/>
        <end position="74"/>
    </location>
</feature>
<comment type="catalytic activity">
    <reaction evidence="1">
        <text>ATP + protein L-histidine = ADP + protein N-phospho-L-histidine.</text>
        <dbReference type="EC" id="2.7.13.3"/>
    </reaction>
</comment>
<feature type="domain" description="Histidine kinase" evidence="10">
    <location>
        <begin position="204"/>
        <end position="409"/>
    </location>
</feature>
<keyword evidence="5" id="KW-0547">Nucleotide-binding</keyword>
<dbReference type="GO" id="GO:0005524">
    <property type="term" value="F:ATP binding"/>
    <property type="evidence" value="ECO:0007669"/>
    <property type="project" value="UniProtKB-KW"/>
</dbReference>
<dbReference type="InterPro" id="IPR048436">
    <property type="entry name" value="MASE12"/>
</dbReference>
<reference evidence="11 12" key="1">
    <citation type="journal article" date="2020" name="G3 (Bethesda)">
        <title>Whole Genome Sequencing and Comparative Genomics of Two Nematicidal Bacillus Strains Reveals a Wide Range of Possible Virulence Factors.</title>
        <authorList>
            <person name="Susic N."/>
            <person name="Janezic S."/>
            <person name="Rupnik M."/>
            <person name="Geric Stare B."/>
        </authorList>
    </citation>
    <scope>NUCLEOTIDE SEQUENCE [LARGE SCALE GENOMIC DNA]</scope>
    <source>
        <strain evidence="11 12">I-1582</strain>
    </source>
</reference>
<evidence type="ECO:0000256" key="3">
    <source>
        <dbReference type="ARBA" id="ARBA00022553"/>
    </source>
</evidence>
<dbReference type="PANTHER" id="PTHR43065">
    <property type="entry name" value="SENSOR HISTIDINE KINASE"/>
    <property type="match status" value="1"/>
</dbReference>
<keyword evidence="8" id="KW-0902">Two-component regulatory system</keyword>
<dbReference type="SUPFAM" id="SSF55874">
    <property type="entry name" value="ATPase domain of HSP90 chaperone/DNA topoisomerase II/histidine kinase"/>
    <property type="match status" value="1"/>
</dbReference>
<feature type="transmembrane region" description="Helical" evidence="9">
    <location>
        <begin position="154"/>
        <end position="172"/>
    </location>
</feature>
<proteinExistence type="predicted"/>
<dbReference type="Proteomes" id="UP000465778">
    <property type="component" value="Unassembled WGS sequence"/>
</dbReference>
<dbReference type="AlphaFoldDB" id="A0A800NES2"/>
<dbReference type="PRINTS" id="PR00344">
    <property type="entry name" value="BCTRLSENSOR"/>
</dbReference>
<name>A0A800NES2_CYTFI</name>
<sequence>MKGFNQDTLIREETKAVTLFIWLFYIILTLYDLFYYYLLPLNTGGITGLPNGGLGWVYYLAIVLLLPLAVYLIRKKRPFEVKYLFFAGFFLIDFSNSMLIYFGESKEFQSGTAVELLFIIFAPIFVNKRYFWIVTGGMIGKYLLAGLLLSSQKVMVPIVLMAIFSSVTYVLLNRFYSYIHSLTHVFQELRQTEKLAAVGQMASAVGHEVRNPLAALRGFTQLQMEKHPEDRDRYKIMIEEIDRINLIADDLMILSKPRLPMFKRVELTAVIHYVLSIIKEQAANQNIRFETENLEAVPKVQCDENMLKQAFINLVKNAMESMTEGGTIVISAKVAEGDQVLIRIKDEGCGIDAENMERVVDPFYTTKPDGTGLGLMVTKQIVDEHRAGITFESEKGKGTIVNLTIPIEQPMNSGDVI</sequence>
<dbReference type="PANTHER" id="PTHR43065:SF34">
    <property type="entry name" value="SPORULATION KINASE A"/>
    <property type="match status" value="1"/>
</dbReference>
<keyword evidence="9" id="KW-1133">Transmembrane helix</keyword>
<dbReference type="InterPro" id="IPR005467">
    <property type="entry name" value="His_kinase_dom"/>
</dbReference>
<gene>
    <name evidence="11" type="ORF">KIS1582_0734</name>
</gene>
<feature type="transmembrane region" description="Helical" evidence="9">
    <location>
        <begin position="83"/>
        <end position="102"/>
    </location>
</feature>
<comment type="caution">
    <text evidence="11">The sequence shown here is derived from an EMBL/GenBank/DDBJ whole genome shotgun (WGS) entry which is preliminary data.</text>
</comment>
<dbReference type="InterPro" id="IPR004358">
    <property type="entry name" value="Sig_transdc_His_kin-like_C"/>
</dbReference>
<dbReference type="Pfam" id="PF02518">
    <property type="entry name" value="HATPase_c"/>
    <property type="match status" value="1"/>
</dbReference>
<dbReference type="EC" id="2.7.13.3" evidence="2"/>
<dbReference type="SUPFAM" id="SSF47384">
    <property type="entry name" value="Homodimeric domain of signal transducing histidine kinase"/>
    <property type="match status" value="1"/>
</dbReference>